<feature type="binding site" evidence="7">
    <location>
        <position position="210"/>
    </location>
    <ligand>
        <name>chlorophyll a</name>
        <dbReference type="ChEBI" id="CHEBI:58416"/>
        <label>1</label>
    </ligand>
</feature>
<feature type="binding site" description="axial binding residue" evidence="7">
    <location>
        <position position="84"/>
    </location>
    <ligand>
        <name>chlorophyll b</name>
        <dbReference type="ChEBI" id="CHEBI:61721"/>
        <label>1</label>
    </ligand>
    <ligandPart>
        <name>Mg</name>
        <dbReference type="ChEBI" id="CHEBI:25107"/>
    </ligandPart>
</feature>
<dbReference type="EMBL" id="CAKKNE010000004">
    <property type="protein sequence ID" value="CAH0373440.1"/>
    <property type="molecule type" value="Genomic_DNA"/>
</dbReference>
<feature type="signal peptide" evidence="8">
    <location>
        <begin position="1"/>
        <end position="25"/>
    </location>
</feature>
<feature type="binding site" evidence="7">
    <location>
        <position position="208"/>
    </location>
    <ligand>
        <name>chlorophyll a</name>
        <dbReference type="ChEBI" id="CHEBI:58416"/>
        <label>1</label>
    </ligand>
</feature>
<proteinExistence type="inferred from homology"/>
<feature type="binding site" evidence="7">
    <location>
        <position position="205"/>
    </location>
    <ligand>
        <name>chlorophyll a</name>
        <dbReference type="ChEBI" id="CHEBI:58416"/>
        <label>1</label>
    </ligand>
</feature>
<dbReference type="PANTHER" id="PTHR21649">
    <property type="entry name" value="CHLOROPHYLL A/B BINDING PROTEIN"/>
    <property type="match status" value="1"/>
</dbReference>
<dbReference type="Gene3D" id="1.10.3460.10">
    <property type="entry name" value="Chlorophyll a/b binding protein domain"/>
    <property type="match status" value="1"/>
</dbReference>
<dbReference type="GO" id="GO:0009507">
    <property type="term" value="C:chloroplast"/>
    <property type="evidence" value="ECO:0007669"/>
    <property type="project" value="UniProtKB-SubCell"/>
</dbReference>
<feature type="binding site" evidence="7">
    <location>
        <position position="82"/>
    </location>
    <ligand>
        <name>chlorophyll a</name>
        <dbReference type="ChEBI" id="CHEBI:58416"/>
        <label>1</label>
    </ligand>
</feature>
<keyword evidence="7" id="KW-0148">Chlorophyll</keyword>
<dbReference type="InterPro" id="IPR001344">
    <property type="entry name" value="Chloro_AB-bd_pln"/>
</dbReference>
<dbReference type="GO" id="GO:0016168">
    <property type="term" value="F:chlorophyll binding"/>
    <property type="evidence" value="ECO:0007669"/>
    <property type="project" value="UniProtKB-KW"/>
</dbReference>
<evidence type="ECO:0000256" key="3">
    <source>
        <dbReference type="ARBA" id="ARBA00005933"/>
    </source>
</evidence>
<dbReference type="GO" id="GO:0016020">
    <property type="term" value="C:membrane"/>
    <property type="evidence" value="ECO:0007669"/>
    <property type="project" value="InterPro"/>
</dbReference>
<dbReference type="OrthoDB" id="193783at2759"/>
<comment type="subcellular location">
    <subcellularLocation>
        <location evidence="2">Plastid</location>
        <location evidence="2">Chloroplast</location>
    </subcellularLocation>
</comment>
<evidence type="ECO:0000256" key="6">
    <source>
        <dbReference type="ARBA" id="ARBA00022640"/>
    </source>
</evidence>
<feature type="chain" id="PRO_5035297173" description="Plastid light harvesting protein" evidence="8">
    <location>
        <begin position="26"/>
        <end position="296"/>
    </location>
</feature>
<keyword evidence="10" id="KW-1185">Reference proteome</keyword>
<comment type="function">
    <text evidence="1">The light-harvesting complex (LHC) functions as a light receptor, it captures and delivers excitation energy to photosystems with which it is closely associated. Energy is transferred from the carotenoid and chlorophyll C (or B) to chlorophyll A and the photosynthetic reaction centers where it is used to synthesize ATP and reducing power.</text>
</comment>
<evidence type="ECO:0000313" key="10">
    <source>
        <dbReference type="Proteomes" id="UP000789595"/>
    </source>
</evidence>
<evidence type="ECO:0000256" key="5">
    <source>
        <dbReference type="ARBA" id="ARBA00022531"/>
    </source>
</evidence>
<keyword evidence="7" id="KW-0157">Chromophore</keyword>
<keyword evidence="6" id="KW-0934">Plastid</keyword>
<dbReference type="Pfam" id="PF00504">
    <property type="entry name" value="Chloroa_b-bind"/>
    <property type="match status" value="1"/>
</dbReference>
<evidence type="ECO:0000256" key="8">
    <source>
        <dbReference type="SAM" id="SignalP"/>
    </source>
</evidence>
<protein>
    <recommendedName>
        <fullName evidence="11">Plastid light harvesting protein</fullName>
    </recommendedName>
</protein>
<comment type="similarity">
    <text evidence="3">Belongs to the fucoxanthin chlorophyll protein family.</text>
</comment>
<evidence type="ECO:0000256" key="2">
    <source>
        <dbReference type="ARBA" id="ARBA00004229"/>
    </source>
</evidence>
<dbReference type="InterPro" id="IPR022796">
    <property type="entry name" value="Chloroa_b-bind"/>
</dbReference>
<name>A0A8J2WMT6_9STRA</name>
<dbReference type="AlphaFoldDB" id="A0A8J2WMT6"/>
<evidence type="ECO:0000256" key="1">
    <source>
        <dbReference type="ARBA" id="ARBA00004022"/>
    </source>
</evidence>
<evidence type="ECO:0000256" key="7">
    <source>
        <dbReference type="PIRSR" id="PIRSR601344-1"/>
    </source>
</evidence>
<dbReference type="SUPFAM" id="SSF103511">
    <property type="entry name" value="Chlorophyll a-b binding protein"/>
    <property type="match status" value="1"/>
</dbReference>
<evidence type="ECO:0000313" key="9">
    <source>
        <dbReference type="EMBL" id="CAH0373440.1"/>
    </source>
</evidence>
<dbReference type="GO" id="GO:0009765">
    <property type="term" value="P:photosynthesis, light harvesting"/>
    <property type="evidence" value="ECO:0007669"/>
    <property type="project" value="InterPro"/>
</dbReference>
<feature type="binding site" evidence="7">
    <location>
        <position position="52"/>
    </location>
    <ligand>
        <name>chlorophyll a</name>
        <dbReference type="ChEBI" id="CHEBI:58416"/>
        <label>1</label>
    </ligand>
</feature>
<keyword evidence="4" id="KW-0150">Chloroplast</keyword>
<dbReference type="Proteomes" id="UP000789595">
    <property type="component" value="Unassembled WGS sequence"/>
</dbReference>
<reference evidence="9" key="1">
    <citation type="submission" date="2021-11" db="EMBL/GenBank/DDBJ databases">
        <authorList>
            <consortium name="Genoscope - CEA"/>
            <person name="William W."/>
        </authorList>
    </citation>
    <scope>NUCLEOTIDE SEQUENCE</scope>
</reference>
<sequence>MQKIVAALALTGAAAFVAPVAPAAGTALNGKEEMVALAESNPDLLGRTIGFWDPFNLIAEGDFWGLGNEATIGYLRHAEIKHGRVAMAAFLGFIVQSLPVVSGEHWFAPYRGYVAGVSPQEQWDNVPAIGKLQILVAIGMLESYGEGAGNPEGYVHYCNGGLPGYFPPIAGRAGFGQVGFNLYDPFNWFDSAYPGKDKARGRQVEINNGRAAMLGIFMMLSESAVPGAVPPLTLINYIVDASGLTELNFPSIDLPVIGTVGGWAFLNSFPSYTPSDDLSIVTALSQFSTPGNALAP</sequence>
<comment type="caution">
    <text evidence="9">The sequence shown here is derived from an EMBL/GenBank/DDBJ whole genome shotgun (WGS) entry which is preliminary data.</text>
</comment>
<evidence type="ECO:0008006" key="11">
    <source>
        <dbReference type="Google" id="ProtNLM"/>
    </source>
</evidence>
<gene>
    <name evidence="9" type="ORF">PECAL_4P06370</name>
</gene>
<organism evidence="9 10">
    <name type="scientific">Pelagomonas calceolata</name>
    <dbReference type="NCBI Taxonomy" id="35677"/>
    <lineage>
        <taxon>Eukaryota</taxon>
        <taxon>Sar</taxon>
        <taxon>Stramenopiles</taxon>
        <taxon>Ochrophyta</taxon>
        <taxon>Pelagophyceae</taxon>
        <taxon>Pelagomonadales</taxon>
        <taxon>Pelagomonadaceae</taxon>
        <taxon>Pelagomonas</taxon>
    </lineage>
</organism>
<feature type="binding site" evidence="7">
    <location>
        <position position="79"/>
    </location>
    <ligand>
        <name>chlorophyll a</name>
        <dbReference type="ChEBI" id="CHEBI:58416"/>
        <label>1</label>
    </ligand>
</feature>
<evidence type="ECO:0000256" key="4">
    <source>
        <dbReference type="ARBA" id="ARBA00022528"/>
    </source>
</evidence>
<accession>A0A8J2WMT6</accession>
<keyword evidence="5" id="KW-0602">Photosynthesis</keyword>
<keyword evidence="8" id="KW-0732">Signal</keyword>